<dbReference type="Proteomes" id="UP000184212">
    <property type="component" value="Unassembled WGS sequence"/>
</dbReference>
<protein>
    <recommendedName>
        <fullName evidence="3">Lipoprotein</fullName>
    </recommendedName>
</protein>
<evidence type="ECO:0008006" key="3">
    <source>
        <dbReference type="Google" id="ProtNLM"/>
    </source>
</evidence>
<reference evidence="1 2" key="1">
    <citation type="submission" date="2016-11" db="EMBL/GenBank/DDBJ databases">
        <authorList>
            <person name="Jaros S."/>
            <person name="Januszkiewicz K."/>
            <person name="Wedrychowicz H."/>
        </authorList>
    </citation>
    <scope>NUCLEOTIDE SEQUENCE [LARGE SCALE GENOMIC DNA]</scope>
    <source>
        <strain evidence="1 2">DSM 24574</strain>
    </source>
</reference>
<name>A0A1M5VK42_9BACT</name>
<evidence type="ECO:0000313" key="1">
    <source>
        <dbReference type="EMBL" id="SHH75293.1"/>
    </source>
</evidence>
<dbReference type="EMBL" id="FQWQ01000004">
    <property type="protein sequence ID" value="SHH75293.1"/>
    <property type="molecule type" value="Genomic_DNA"/>
</dbReference>
<accession>A0A1M5VK42</accession>
<dbReference type="AlphaFoldDB" id="A0A1M5VK42"/>
<dbReference type="STRING" id="947013.SAMN04488109_5149"/>
<organism evidence="1 2">
    <name type="scientific">Chryseolinea serpens</name>
    <dbReference type="NCBI Taxonomy" id="947013"/>
    <lineage>
        <taxon>Bacteria</taxon>
        <taxon>Pseudomonadati</taxon>
        <taxon>Bacteroidota</taxon>
        <taxon>Cytophagia</taxon>
        <taxon>Cytophagales</taxon>
        <taxon>Fulvivirgaceae</taxon>
        <taxon>Chryseolinea</taxon>
    </lineage>
</organism>
<evidence type="ECO:0000313" key="2">
    <source>
        <dbReference type="Proteomes" id="UP000184212"/>
    </source>
</evidence>
<keyword evidence="2" id="KW-1185">Reference proteome</keyword>
<gene>
    <name evidence="1" type="ORF">SAMN04488109_5149</name>
</gene>
<proteinExistence type="predicted"/>
<sequence>MNCGAFKANQKQLFAVLLMLFFVLSLSCNRSRDLKRDVVDEIKVSDVIMFAKSHFSSYERASSVTEKYDNFDFNSLKPSKRTNPIVSYVKVFYDERRELAKVLSISKFKDSDFEFNFVENREFKYTVFFARQIYDTQYENEQGDVVDGFFLVINNRCFFFGFQEPFCIMELNDDLKAVETLKFRLNRLDYGTKVNYNDQIHLYSETFYQPKKVFEFDKETSVSDVIRQFESIDIDFIFYNERKIGWVKNLDHLPLWIFGGLHEYDFSESK</sequence>
<dbReference type="RefSeq" id="WP_073140248.1">
    <property type="nucleotide sequence ID" value="NZ_FQWQ01000004.1"/>
</dbReference>
<dbReference type="PROSITE" id="PS51257">
    <property type="entry name" value="PROKAR_LIPOPROTEIN"/>
    <property type="match status" value="1"/>
</dbReference>